<evidence type="ECO:0000313" key="1">
    <source>
        <dbReference type="Proteomes" id="UP000046395"/>
    </source>
</evidence>
<dbReference type="PANTHER" id="PTHR33327:SF3">
    <property type="entry name" value="RNA-DIRECTED DNA POLYMERASE"/>
    <property type="match status" value="1"/>
</dbReference>
<dbReference type="AlphaFoldDB" id="A0A5S6QG64"/>
<dbReference type="WBParaSite" id="TMUE_2000006179.1">
    <property type="protein sequence ID" value="TMUE_2000006179.1"/>
    <property type="gene ID" value="WBGene00285947"/>
</dbReference>
<organism evidence="1 2">
    <name type="scientific">Trichuris muris</name>
    <name type="common">Mouse whipworm</name>
    <dbReference type="NCBI Taxonomy" id="70415"/>
    <lineage>
        <taxon>Eukaryota</taxon>
        <taxon>Metazoa</taxon>
        <taxon>Ecdysozoa</taxon>
        <taxon>Nematoda</taxon>
        <taxon>Enoplea</taxon>
        <taxon>Dorylaimia</taxon>
        <taxon>Trichinellida</taxon>
        <taxon>Trichuridae</taxon>
        <taxon>Trichuris</taxon>
    </lineage>
</organism>
<dbReference type="STRING" id="70415.A0A5S6QG64"/>
<keyword evidence="1" id="KW-1185">Reference proteome</keyword>
<dbReference type="Proteomes" id="UP000046395">
    <property type="component" value="Unassembled WGS sequence"/>
</dbReference>
<sequence length="349" mass="40061">MPDEVLVGFRDFILRAARESQPFSAFRQLCLNRSSTSKEQRIHQALHSEQLGDRKPTAFLRRLQQLLDSSTPDPILRKLFLSRLPATVRSALVPFNDRALHELAELADRLMVHHAPLLCAVDRQNASVEERLKKVEHMLQELLLMDCNLGPDYARLTPYGRVGQRRSSNSYAKRPTTVVNVNRRSYARSIPSRHRHRSCKPKMAAHRVTTRALKYSSDGFFSNEELVLLQTQDPNLNTSIMQMSIYGLCLELPKDEVLSLLLNTLNSILDVPAEQISKELLIRIRVEEITEVGLAERSVKYEYCPMEMEYLLCKSWNHLPFGWKSSYGRILSKLDDEAPFALCKRSRSG</sequence>
<accession>A0A5S6QG64</accession>
<proteinExistence type="predicted"/>
<reference evidence="2" key="1">
    <citation type="submission" date="2019-12" db="UniProtKB">
        <authorList>
            <consortium name="WormBaseParasite"/>
        </authorList>
    </citation>
    <scope>IDENTIFICATION</scope>
</reference>
<protein>
    <submittedName>
        <fullName evidence="2">Uncharacterized protein</fullName>
    </submittedName>
</protein>
<evidence type="ECO:0000313" key="2">
    <source>
        <dbReference type="WBParaSite" id="TMUE_2000006179.1"/>
    </source>
</evidence>
<name>A0A5S6QG64_TRIMR</name>
<dbReference type="PANTHER" id="PTHR33327">
    <property type="entry name" value="ENDONUCLEASE"/>
    <property type="match status" value="1"/>
</dbReference>